<keyword evidence="1" id="KW-0805">Transcription regulation</keyword>
<dbReference type="WBParaSite" id="BXY_0294500.1">
    <property type="protein sequence ID" value="BXY_0294500.1"/>
    <property type="gene ID" value="BXY_0294500"/>
</dbReference>
<dbReference type="Proteomes" id="UP000095284">
    <property type="component" value="Unplaced"/>
</dbReference>
<reference evidence="4" key="2">
    <citation type="submission" date="2020-09" db="EMBL/GenBank/DDBJ databases">
        <authorList>
            <person name="Kikuchi T."/>
        </authorList>
    </citation>
    <scope>NUCLEOTIDE SEQUENCE</scope>
    <source>
        <strain evidence="4">Ka4C1</strain>
    </source>
</reference>
<organism evidence="5 7">
    <name type="scientific">Bursaphelenchus xylophilus</name>
    <name type="common">Pinewood nematode worm</name>
    <name type="synonym">Aphelenchoides xylophilus</name>
    <dbReference type="NCBI Taxonomy" id="6326"/>
    <lineage>
        <taxon>Eukaryota</taxon>
        <taxon>Metazoa</taxon>
        <taxon>Ecdysozoa</taxon>
        <taxon>Nematoda</taxon>
        <taxon>Chromadorea</taxon>
        <taxon>Rhabditida</taxon>
        <taxon>Tylenchina</taxon>
        <taxon>Tylenchomorpha</taxon>
        <taxon>Aphelenchoidea</taxon>
        <taxon>Aphelenchoididae</taxon>
        <taxon>Bursaphelenchus</taxon>
    </lineage>
</organism>
<dbReference type="EMBL" id="CAJFDI010000003">
    <property type="protein sequence ID" value="CAD5219319.1"/>
    <property type="molecule type" value="Genomic_DNA"/>
</dbReference>
<keyword evidence="2" id="KW-0804">Transcription</keyword>
<gene>
    <name evidence="4" type="ORF">BXYJ_LOCUS5619</name>
</gene>
<protein>
    <submittedName>
        <fullName evidence="4">(pine wood nematode) hypothetical protein</fullName>
    </submittedName>
</protein>
<dbReference type="EMBL" id="CAJFCV020000003">
    <property type="protein sequence ID" value="CAG9104479.1"/>
    <property type="molecule type" value="Genomic_DNA"/>
</dbReference>
<reference evidence="7" key="1">
    <citation type="submission" date="2016-11" db="UniProtKB">
        <authorList>
            <consortium name="WormBaseParasite"/>
        </authorList>
    </citation>
    <scope>IDENTIFICATION</scope>
</reference>
<evidence type="ECO:0000256" key="3">
    <source>
        <dbReference type="ARBA" id="ARBA00023170"/>
    </source>
</evidence>
<proteinExistence type="predicted"/>
<evidence type="ECO:0000256" key="2">
    <source>
        <dbReference type="ARBA" id="ARBA00023163"/>
    </source>
</evidence>
<evidence type="ECO:0000313" key="5">
    <source>
        <dbReference type="Proteomes" id="UP000095284"/>
    </source>
</evidence>
<dbReference type="Proteomes" id="UP000659654">
    <property type="component" value="Unassembled WGS sequence"/>
</dbReference>
<sequence length="308" mass="35685">MSDVATTEAIVPDKKRRRRRGRYDRIIETSFLRLYSNGITSVSATLQKAYENFFNYEFTIVKHCNPNVNFNVVKYIAPEKKNYTEALRISVPTLYEALTSCVTGLSCPDTAKYVNLILKSQYEVHTIHTFSMTSSLCSDGGNTYVIMPGYAVDLNDYVDKWWFEGMTLEPAVKERYMGLVNTFTNGLLRITRRLTKLKLDRSDTSVLILLSVCKFAEEDDEKYADLQMYKDRVIREWSHSMQKKYKEDACRRMREIMLLYNEITAFRLEAANIDLQFQALRATGAKIPQHIPCIQTTDTQEEEIKGNE</sequence>
<accession>A0A1I7RQF2</accession>
<dbReference type="Proteomes" id="UP000582659">
    <property type="component" value="Unassembled WGS sequence"/>
</dbReference>
<name>A0A1I7RQF2_BURXY</name>
<keyword evidence="6" id="KW-1185">Reference proteome</keyword>
<dbReference type="AlphaFoldDB" id="A0A1I7RQF2"/>
<dbReference type="SUPFAM" id="SSF48508">
    <property type="entry name" value="Nuclear receptor ligand-binding domain"/>
    <property type="match status" value="1"/>
</dbReference>
<evidence type="ECO:0000313" key="6">
    <source>
        <dbReference type="Proteomes" id="UP000659654"/>
    </source>
</evidence>
<evidence type="ECO:0000313" key="7">
    <source>
        <dbReference type="WBParaSite" id="BXY_0294500.1"/>
    </source>
</evidence>
<evidence type="ECO:0000313" key="4">
    <source>
        <dbReference type="EMBL" id="CAD5219319.1"/>
    </source>
</evidence>
<dbReference type="InterPro" id="IPR035500">
    <property type="entry name" value="NHR-like_dom_sf"/>
</dbReference>
<evidence type="ECO:0000256" key="1">
    <source>
        <dbReference type="ARBA" id="ARBA00023015"/>
    </source>
</evidence>
<keyword evidence="3" id="KW-0675">Receptor</keyword>